<sequence length="76" mass="7999">MSGGERDGGNGDGDDGRAGDEARTDDAYECPNCGERFGLERAVRSRTTGGLDPDAWQTLNCPACGSRVKTVFVGDE</sequence>
<name>A0A7D5L898_9EURY</name>
<evidence type="ECO:0000313" key="2">
    <source>
        <dbReference type="EMBL" id="QLG60232.1"/>
    </source>
</evidence>
<organism evidence="2 3">
    <name type="scientific">Halorarum salinum</name>
    <dbReference type="NCBI Taxonomy" id="2743089"/>
    <lineage>
        <taxon>Archaea</taxon>
        <taxon>Methanobacteriati</taxon>
        <taxon>Methanobacteriota</taxon>
        <taxon>Stenosarchaea group</taxon>
        <taxon>Halobacteria</taxon>
        <taxon>Halobacteriales</taxon>
        <taxon>Haloferacaceae</taxon>
        <taxon>Halorarum</taxon>
    </lineage>
</organism>
<accession>A0A7D5L898</accession>
<gene>
    <name evidence="2" type="ORF">HUG12_07275</name>
</gene>
<evidence type="ECO:0000313" key="3">
    <source>
        <dbReference type="Proteomes" id="UP000509626"/>
    </source>
</evidence>
<feature type="compositionally biased region" description="Basic and acidic residues" evidence="1">
    <location>
        <begin position="1"/>
        <end position="26"/>
    </location>
</feature>
<dbReference type="KEGG" id="halu:HUG12_07275"/>
<dbReference type="Proteomes" id="UP000509626">
    <property type="component" value="Chromosome"/>
</dbReference>
<protein>
    <submittedName>
        <fullName evidence="2">Uncharacterized protein</fullName>
    </submittedName>
</protein>
<feature type="region of interest" description="Disordered" evidence="1">
    <location>
        <begin position="1"/>
        <end position="28"/>
    </location>
</feature>
<reference evidence="2 3" key="1">
    <citation type="submission" date="2020-06" db="EMBL/GenBank/DDBJ databases">
        <title>NJ-3-1, isolated from saline soil.</title>
        <authorList>
            <person name="Cui H.L."/>
            <person name="Shi X."/>
        </authorList>
    </citation>
    <scope>NUCLEOTIDE SEQUENCE [LARGE SCALE GENOMIC DNA]</scope>
    <source>
        <strain evidence="2 3">NJ-3-1</strain>
    </source>
</reference>
<dbReference type="Gene3D" id="2.20.28.30">
    <property type="entry name" value="RNA polymerase ii, chain L"/>
    <property type="match status" value="1"/>
</dbReference>
<evidence type="ECO:0000256" key="1">
    <source>
        <dbReference type="SAM" id="MobiDB-lite"/>
    </source>
</evidence>
<dbReference type="OrthoDB" id="314499at2157"/>
<dbReference type="GeneID" id="56037248"/>
<keyword evidence="3" id="KW-1185">Reference proteome</keyword>
<dbReference type="EMBL" id="CP058579">
    <property type="protein sequence ID" value="QLG60232.1"/>
    <property type="molecule type" value="Genomic_DNA"/>
</dbReference>
<proteinExistence type="predicted"/>
<dbReference type="RefSeq" id="WP_179266818.1">
    <property type="nucleotide sequence ID" value="NZ_CP058579.1"/>
</dbReference>
<dbReference type="AlphaFoldDB" id="A0A7D5L898"/>